<sequence>MIRRWGRYAALAYPLRVQLPFTVAWAAGLTALFASVTGAVDHWRPGPGLAVTTVTLVVDMLLMRALDDIRDQDYDRAHHPERPLPAGVVRERDLVALAVVGGALLLLLNAGRGVVALALLAQFAYTAAVIAADRLAGWPDGEQLALHLAVNLPIQTLISLYVYTGFLRAEHGHPTVSGLLAVVSATLGGLCLELGRKATRNPRPGERTYVTVLGPSGTSLTALGCAVAAAGLALAILRPWDPGAPGHGAGWLVLAPCALPALAAARFAGGSLTWPAALTRSYVPVMYASFLAVGWISKGGPA</sequence>
<feature type="transmembrane region" description="Helical" evidence="1">
    <location>
        <begin position="175"/>
        <end position="195"/>
    </location>
</feature>
<proteinExistence type="predicted"/>
<name>A0ABU7PB02_9ACTN</name>
<accession>A0ABU7PB02</accession>
<dbReference type="Gene3D" id="1.10.357.140">
    <property type="entry name" value="UbiA prenyltransferase"/>
    <property type="match status" value="1"/>
</dbReference>
<evidence type="ECO:0008006" key="4">
    <source>
        <dbReference type="Google" id="ProtNLM"/>
    </source>
</evidence>
<organism evidence="2 3">
    <name type="scientific">Actinacidiphila polyblastidii</name>
    <dbReference type="NCBI Taxonomy" id="3110430"/>
    <lineage>
        <taxon>Bacteria</taxon>
        <taxon>Bacillati</taxon>
        <taxon>Actinomycetota</taxon>
        <taxon>Actinomycetes</taxon>
        <taxon>Kitasatosporales</taxon>
        <taxon>Streptomycetaceae</taxon>
        <taxon>Actinacidiphila</taxon>
    </lineage>
</organism>
<feature type="transmembrane region" description="Helical" evidence="1">
    <location>
        <begin position="281"/>
        <end position="297"/>
    </location>
</feature>
<keyword evidence="3" id="KW-1185">Reference proteome</keyword>
<dbReference type="InterPro" id="IPR044878">
    <property type="entry name" value="UbiA_sf"/>
</dbReference>
<evidence type="ECO:0000313" key="2">
    <source>
        <dbReference type="EMBL" id="MEE4542479.1"/>
    </source>
</evidence>
<reference evidence="2 3" key="1">
    <citation type="submission" date="2023-12" db="EMBL/GenBank/DDBJ databases">
        <title>Streptomyces sp. V4-01.</title>
        <authorList>
            <person name="Somphong A."/>
            <person name="Phongsopitanun W."/>
        </authorList>
    </citation>
    <scope>NUCLEOTIDE SEQUENCE [LARGE SCALE GENOMIC DNA]</scope>
    <source>
        <strain evidence="2 3">V4-01</strain>
    </source>
</reference>
<keyword evidence="1" id="KW-1133">Transmembrane helix</keyword>
<feature type="transmembrane region" description="Helical" evidence="1">
    <location>
        <begin position="114"/>
        <end position="132"/>
    </location>
</feature>
<feature type="transmembrane region" description="Helical" evidence="1">
    <location>
        <begin position="21"/>
        <end position="40"/>
    </location>
</feature>
<keyword evidence="1" id="KW-0472">Membrane</keyword>
<dbReference type="RefSeq" id="WP_330794408.1">
    <property type="nucleotide sequence ID" value="NZ_JAZEWV010000006.1"/>
</dbReference>
<evidence type="ECO:0000256" key="1">
    <source>
        <dbReference type="SAM" id="Phobius"/>
    </source>
</evidence>
<feature type="transmembrane region" description="Helical" evidence="1">
    <location>
        <begin position="249"/>
        <end position="269"/>
    </location>
</feature>
<dbReference type="EMBL" id="JAZEWV010000006">
    <property type="protein sequence ID" value="MEE4542479.1"/>
    <property type="molecule type" value="Genomic_DNA"/>
</dbReference>
<dbReference type="Proteomes" id="UP001344658">
    <property type="component" value="Unassembled WGS sequence"/>
</dbReference>
<protein>
    <recommendedName>
        <fullName evidence="4">Prenyltransferase</fullName>
    </recommendedName>
</protein>
<feature type="transmembrane region" description="Helical" evidence="1">
    <location>
        <begin position="144"/>
        <end position="163"/>
    </location>
</feature>
<evidence type="ECO:0000313" key="3">
    <source>
        <dbReference type="Proteomes" id="UP001344658"/>
    </source>
</evidence>
<keyword evidence="1" id="KW-0812">Transmembrane</keyword>
<feature type="transmembrane region" description="Helical" evidence="1">
    <location>
        <begin position="216"/>
        <end position="237"/>
    </location>
</feature>
<gene>
    <name evidence="2" type="ORF">V2S66_10950</name>
</gene>
<comment type="caution">
    <text evidence="2">The sequence shown here is derived from an EMBL/GenBank/DDBJ whole genome shotgun (WGS) entry which is preliminary data.</text>
</comment>